<dbReference type="EMBL" id="SNZP01000015">
    <property type="protein sequence ID" value="TDR72975.1"/>
    <property type="molecule type" value="Genomic_DNA"/>
</dbReference>
<dbReference type="Proteomes" id="UP000295611">
    <property type="component" value="Unassembled WGS sequence"/>
</dbReference>
<dbReference type="AlphaFoldDB" id="A0A4R7AYH1"/>
<dbReference type="InterPro" id="IPR011629">
    <property type="entry name" value="CobW-like_C"/>
</dbReference>
<dbReference type="SMART" id="SM00833">
    <property type="entry name" value="CobW_C"/>
    <property type="match status" value="1"/>
</dbReference>
<proteinExistence type="predicted"/>
<organism evidence="3 4">
    <name type="scientific">Paludibacterium purpuratum</name>
    <dbReference type="NCBI Taxonomy" id="1144873"/>
    <lineage>
        <taxon>Bacteria</taxon>
        <taxon>Pseudomonadati</taxon>
        <taxon>Pseudomonadota</taxon>
        <taxon>Betaproteobacteria</taxon>
        <taxon>Neisseriales</taxon>
        <taxon>Chromobacteriaceae</taxon>
        <taxon>Paludibacterium</taxon>
    </lineage>
</organism>
<feature type="domain" description="CobW C-terminal" evidence="2">
    <location>
        <begin position="219"/>
        <end position="305"/>
    </location>
</feature>
<evidence type="ECO:0000313" key="3">
    <source>
        <dbReference type="EMBL" id="TDR72975.1"/>
    </source>
</evidence>
<dbReference type="SUPFAM" id="SSF52540">
    <property type="entry name" value="P-loop containing nucleoside triphosphate hydrolases"/>
    <property type="match status" value="1"/>
</dbReference>
<dbReference type="CDD" id="cd03112">
    <property type="entry name" value="CobW-like"/>
    <property type="match status" value="1"/>
</dbReference>
<dbReference type="GO" id="GO:0005737">
    <property type="term" value="C:cytoplasm"/>
    <property type="evidence" value="ECO:0007669"/>
    <property type="project" value="TreeGrafter"/>
</dbReference>
<dbReference type="PANTHER" id="PTHR13748">
    <property type="entry name" value="COBW-RELATED"/>
    <property type="match status" value="1"/>
</dbReference>
<dbReference type="OrthoDB" id="9808822at2"/>
<accession>A0A4R7AYH1</accession>
<dbReference type="InterPro" id="IPR027417">
    <property type="entry name" value="P-loop_NTPase"/>
</dbReference>
<dbReference type="Pfam" id="PF02492">
    <property type="entry name" value="cobW"/>
    <property type="match status" value="1"/>
</dbReference>
<evidence type="ECO:0000313" key="4">
    <source>
        <dbReference type="Proteomes" id="UP000295611"/>
    </source>
</evidence>
<dbReference type="Pfam" id="PF07683">
    <property type="entry name" value="CobW_C"/>
    <property type="match status" value="1"/>
</dbReference>
<comment type="function">
    <text evidence="1">Zinc chaperone that directly transfers zinc cofactor to target proteins, thereby activating them. Zinc is transferred from the CXCC motif in the GTPase domain to the zinc binding site in target proteins in a process requiring GTP hydrolysis.</text>
</comment>
<reference evidence="3 4" key="1">
    <citation type="submission" date="2019-03" db="EMBL/GenBank/DDBJ databases">
        <title>Genomic Encyclopedia of Type Strains, Phase III (KMG-III): the genomes of soil and plant-associated and newly described type strains.</title>
        <authorList>
            <person name="Whitman W."/>
        </authorList>
    </citation>
    <scope>NUCLEOTIDE SEQUENCE [LARGE SCALE GENOMIC DNA]</scope>
    <source>
        <strain evidence="3 4">CECT 8976</strain>
    </source>
</reference>
<dbReference type="InterPro" id="IPR051316">
    <property type="entry name" value="Zinc-reg_GTPase_activator"/>
</dbReference>
<name>A0A4R7AYH1_9NEIS</name>
<dbReference type="Gene3D" id="3.40.50.300">
    <property type="entry name" value="P-loop containing nucleotide triphosphate hydrolases"/>
    <property type="match status" value="1"/>
</dbReference>
<evidence type="ECO:0000256" key="1">
    <source>
        <dbReference type="ARBA" id="ARBA00045658"/>
    </source>
</evidence>
<protein>
    <submittedName>
        <fullName evidence="3">G3E family GTPase</fullName>
    </submittedName>
</protein>
<evidence type="ECO:0000259" key="2">
    <source>
        <dbReference type="SMART" id="SM00833"/>
    </source>
</evidence>
<sequence>MKQTVVNLFTGFLGVGKTTALRYLIAHQPPDEKWAIIVNEFGEVGIDGAVLSDGEVPVAEIAGGCLCCVAGPQMTATVATLLRRAKPDRLLIEASGLAHAAGVIDELRQPPLSEALTVGAVLTLVDPRQFVDGQYQRQPMYRDQITLADVLVANKVDLADVPTLEAFRHQTAALFPPKALVAEVRDGAVDPAWLKLDNTARTQLYRPRLTREMPSDWQSRGWTLAPELAFDGERLVAFFDSLPRRVPGLQRAKGVFRVLDDWVWLNWTDGQWGATQVAWRRDNRFELIAPQIDEAEVEAALRACLC</sequence>
<keyword evidence="4" id="KW-1185">Reference proteome</keyword>
<dbReference type="SUPFAM" id="SSF90002">
    <property type="entry name" value="Hypothetical protein YjiA, C-terminal domain"/>
    <property type="match status" value="1"/>
</dbReference>
<dbReference type="PANTHER" id="PTHR13748:SF46">
    <property type="entry name" value="ZINC CHAPERONE YEIR"/>
    <property type="match status" value="1"/>
</dbReference>
<dbReference type="InterPro" id="IPR003495">
    <property type="entry name" value="CobW/HypB/UreG_nucleotide-bd"/>
</dbReference>
<gene>
    <name evidence="3" type="ORF">DFP86_1156</name>
</gene>
<comment type="caution">
    <text evidence="3">The sequence shown here is derived from an EMBL/GenBank/DDBJ whole genome shotgun (WGS) entry which is preliminary data.</text>
</comment>